<dbReference type="Proteomes" id="UP000703269">
    <property type="component" value="Unassembled WGS sequence"/>
</dbReference>
<dbReference type="InterPro" id="IPR036318">
    <property type="entry name" value="FAD-bd_PCMH-like_sf"/>
</dbReference>
<dbReference type="PANTHER" id="PTHR13878:SF91">
    <property type="entry name" value="FAD BINDING DOMAIN PROTEIN (AFU_ORTHOLOGUE AFUA_6G12070)-RELATED"/>
    <property type="match status" value="1"/>
</dbReference>
<dbReference type="InterPro" id="IPR012951">
    <property type="entry name" value="BBE"/>
</dbReference>
<keyword evidence="2" id="KW-0560">Oxidoreductase</keyword>
<feature type="domain" description="FAD-binding PCMH-type" evidence="4">
    <location>
        <begin position="136"/>
        <end position="323"/>
    </location>
</feature>
<name>A0A9P3GRD2_9APHY</name>
<dbReference type="InterPro" id="IPR016169">
    <property type="entry name" value="FAD-bd_PCMH_sub2"/>
</dbReference>
<comment type="caution">
    <text evidence="5">The sequence shown here is derived from an EMBL/GenBank/DDBJ whole genome shotgun (WGS) entry which is preliminary data.</text>
</comment>
<dbReference type="Gene3D" id="3.30.465.10">
    <property type="match status" value="2"/>
</dbReference>
<comment type="similarity">
    <text evidence="1">Belongs to the oxygen-dependent FAD-linked oxidoreductase family.</text>
</comment>
<reference evidence="5 6" key="1">
    <citation type="submission" date="2021-08" db="EMBL/GenBank/DDBJ databases">
        <title>Draft Genome Sequence of Phanerochaete sordida strain YK-624.</title>
        <authorList>
            <person name="Mori T."/>
            <person name="Dohra H."/>
            <person name="Suzuki T."/>
            <person name="Kawagishi H."/>
            <person name="Hirai H."/>
        </authorList>
    </citation>
    <scope>NUCLEOTIDE SEQUENCE [LARGE SCALE GENOMIC DNA]</scope>
    <source>
        <strain evidence="5 6">YK-624</strain>
    </source>
</reference>
<feature type="signal peptide" evidence="3">
    <location>
        <begin position="1"/>
        <end position="30"/>
    </location>
</feature>
<dbReference type="EMBL" id="BPQB01000116">
    <property type="protein sequence ID" value="GJE99668.1"/>
    <property type="molecule type" value="Genomic_DNA"/>
</dbReference>
<accession>A0A9P3GRD2</accession>
<feature type="chain" id="PRO_5040146067" evidence="3">
    <location>
        <begin position="31"/>
        <end position="612"/>
    </location>
</feature>
<dbReference type="InterPro" id="IPR050432">
    <property type="entry name" value="FAD-linked_Oxidoreductases_BP"/>
</dbReference>
<gene>
    <name evidence="5" type="ORF">PsYK624_159390</name>
</gene>
<protein>
    <submittedName>
        <fullName evidence="5">FAD-binding domain-containing protein</fullName>
    </submittedName>
</protein>
<sequence>MAPRGRDTSRAIWGRLVCVLVATQLLAVSAGSSSTGKCRCLSTESCWPSQAAFAALEANLSQPLLAPQQLAKPCYDSPTSDECQTVQQSWTDGWWRSNSSHSAGGTENTNFAAYSAPDGHIEACFLNTTLGYPCLQGSIPTVGVDVRSVEDIQLAINFAVTHNLRVVVKNTGHDYFGRSTARGGFLIWTHHLKNITYHDTFKPSGAPSNGTVYSDAMTLGSGIQWQEAYDAAFAHGRDIVGGIAPGASVGAAGGWVQGGGHSILSPQYGLGVDNVLEMSIVTSDGKYHVVNAYQEPDLFWALRGGGGGTWGVVVSVTYQTHPSTPILAAFFTTSITTSALNATTTASATLRTLLTEFVRVAPAMTDSGWGGYGMIEPSSDTGERALSYVGIAPASASNASAVMEGFFAFAQQLAESASPEDGALNITNATIVALPNFATWETALFRGQTGEVGANVELGSRLLPRELFVNNQTAVADAALSLEVPYVGFYVVAGGAVSRVDPDSVALNPAWRSALAHVVFSAGWADGASRSTIDATRSQIKQSEAALRALTPGGGAYFNEASLYEVDFQQTFFGSHYDRLRAIKKQYDPSDLFIVPEGVGSEDWDADLNCRA</sequence>
<dbReference type="InterPro" id="IPR016166">
    <property type="entry name" value="FAD-bd_PCMH"/>
</dbReference>
<dbReference type="Pfam" id="PF01565">
    <property type="entry name" value="FAD_binding_4"/>
    <property type="match status" value="1"/>
</dbReference>
<dbReference type="OrthoDB" id="9983560at2759"/>
<dbReference type="InterPro" id="IPR006094">
    <property type="entry name" value="Oxid_FAD_bind_N"/>
</dbReference>
<evidence type="ECO:0000313" key="6">
    <source>
        <dbReference type="Proteomes" id="UP000703269"/>
    </source>
</evidence>
<organism evidence="5 6">
    <name type="scientific">Phanerochaete sordida</name>
    <dbReference type="NCBI Taxonomy" id="48140"/>
    <lineage>
        <taxon>Eukaryota</taxon>
        <taxon>Fungi</taxon>
        <taxon>Dikarya</taxon>
        <taxon>Basidiomycota</taxon>
        <taxon>Agaricomycotina</taxon>
        <taxon>Agaricomycetes</taxon>
        <taxon>Polyporales</taxon>
        <taxon>Phanerochaetaceae</taxon>
        <taxon>Phanerochaete</taxon>
    </lineage>
</organism>
<dbReference type="GO" id="GO:0016491">
    <property type="term" value="F:oxidoreductase activity"/>
    <property type="evidence" value="ECO:0007669"/>
    <property type="project" value="UniProtKB-KW"/>
</dbReference>
<dbReference type="PANTHER" id="PTHR13878">
    <property type="entry name" value="GULONOLACTONE OXIDASE"/>
    <property type="match status" value="1"/>
</dbReference>
<dbReference type="Pfam" id="PF08031">
    <property type="entry name" value="BBE"/>
    <property type="match status" value="1"/>
</dbReference>
<keyword evidence="3" id="KW-0732">Signal</keyword>
<evidence type="ECO:0000259" key="4">
    <source>
        <dbReference type="PROSITE" id="PS51387"/>
    </source>
</evidence>
<evidence type="ECO:0000313" key="5">
    <source>
        <dbReference type="EMBL" id="GJE99668.1"/>
    </source>
</evidence>
<evidence type="ECO:0000256" key="1">
    <source>
        <dbReference type="ARBA" id="ARBA00005466"/>
    </source>
</evidence>
<proteinExistence type="inferred from homology"/>
<evidence type="ECO:0000256" key="2">
    <source>
        <dbReference type="ARBA" id="ARBA00023002"/>
    </source>
</evidence>
<dbReference type="GO" id="GO:0071949">
    <property type="term" value="F:FAD binding"/>
    <property type="evidence" value="ECO:0007669"/>
    <property type="project" value="InterPro"/>
</dbReference>
<dbReference type="SUPFAM" id="SSF56176">
    <property type="entry name" value="FAD-binding/transporter-associated domain-like"/>
    <property type="match status" value="1"/>
</dbReference>
<evidence type="ECO:0000256" key="3">
    <source>
        <dbReference type="SAM" id="SignalP"/>
    </source>
</evidence>
<dbReference type="AlphaFoldDB" id="A0A9P3GRD2"/>
<dbReference type="PROSITE" id="PS51387">
    <property type="entry name" value="FAD_PCMH"/>
    <property type="match status" value="1"/>
</dbReference>
<keyword evidence="6" id="KW-1185">Reference proteome</keyword>